<name>A0A7M2WPU6_9BACT</name>
<dbReference type="PANTHER" id="PTHR11271">
    <property type="entry name" value="GUANINE DEAMINASE"/>
    <property type="match status" value="1"/>
</dbReference>
<dbReference type="AlphaFoldDB" id="A0A7M2WPU6"/>
<evidence type="ECO:0000256" key="1">
    <source>
        <dbReference type="ARBA" id="ARBA00001947"/>
    </source>
</evidence>
<evidence type="ECO:0000313" key="7">
    <source>
        <dbReference type="Proteomes" id="UP000593765"/>
    </source>
</evidence>
<dbReference type="SUPFAM" id="SSF51556">
    <property type="entry name" value="Metallo-dependent hydrolases"/>
    <property type="match status" value="1"/>
</dbReference>
<dbReference type="InterPro" id="IPR006680">
    <property type="entry name" value="Amidohydro-rel"/>
</dbReference>
<dbReference type="GO" id="GO:0005829">
    <property type="term" value="C:cytosol"/>
    <property type="evidence" value="ECO:0007669"/>
    <property type="project" value="TreeGrafter"/>
</dbReference>
<gene>
    <name evidence="6" type="ORF">IPV69_14745</name>
</gene>
<proteinExistence type="predicted"/>
<dbReference type="Proteomes" id="UP000593765">
    <property type="component" value="Chromosome"/>
</dbReference>
<sequence length="429" mass="46001">MLQQIVRGPLLIPRDGGSVDFYRDGVLAGDASGVLLFAGDWPALRSQLGSDAPPARMSDGVLLPPLIDIHTHVPQHPIRGRFVEGIPDDAPGGKLIAGLRRNVFPAEEACNDPDHARAVARQFLADTLSHGVVGGAAYMTTSAGATEVALATLPDSWQVGMAMMNQNCPPNLHTDEATVAADIERLARRFGPRSIVTDRFAYAVGSPLRRLASKLAGRLGLRTQTHLNEQVGEKRQIEQVLYSEAASYTDVYRRDGLLDHRCILAHCIQMRPEEWQIVVDTGSVVAHCPTSNLLLGSGVMPLDEVVARGIPYAIATDVGASPTVSMLAEMKRFMTVHERRSKHATAVEALCRATLAPAVILGLDATLGRLEAGRPMSFIEVMPGDTDVAGKTTGEQAIRVILPDDLNSPASAVRRVTLNGKPVHQSAVP</sequence>
<dbReference type="RefSeq" id="WP_206290452.1">
    <property type="nucleotide sequence ID" value="NZ_CP063458.1"/>
</dbReference>
<dbReference type="InterPro" id="IPR011059">
    <property type="entry name" value="Metal-dep_hydrolase_composite"/>
</dbReference>
<keyword evidence="3" id="KW-0378">Hydrolase</keyword>
<evidence type="ECO:0000256" key="2">
    <source>
        <dbReference type="ARBA" id="ARBA00022723"/>
    </source>
</evidence>
<evidence type="ECO:0000259" key="5">
    <source>
        <dbReference type="Pfam" id="PF01979"/>
    </source>
</evidence>
<accession>A0A7M2WPU6</accession>
<dbReference type="InterPro" id="IPR032466">
    <property type="entry name" value="Metal_Hydrolase"/>
</dbReference>
<dbReference type="GO" id="GO:0046872">
    <property type="term" value="F:metal ion binding"/>
    <property type="evidence" value="ECO:0007669"/>
    <property type="project" value="UniProtKB-KW"/>
</dbReference>
<feature type="domain" description="Amidohydrolase-related" evidence="5">
    <location>
        <begin position="61"/>
        <end position="381"/>
    </location>
</feature>
<dbReference type="KEGG" id="hbs:IPV69_14745"/>
<evidence type="ECO:0000256" key="3">
    <source>
        <dbReference type="ARBA" id="ARBA00022801"/>
    </source>
</evidence>
<protein>
    <submittedName>
        <fullName evidence="6">Amidohydrolase family protein</fullName>
    </submittedName>
</protein>
<keyword evidence="7" id="KW-1185">Reference proteome</keyword>
<keyword evidence="2" id="KW-0479">Metal-binding</keyword>
<reference evidence="6 7" key="1">
    <citation type="submission" date="2020-10" db="EMBL/GenBank/DDBJ databases">
        <title>Wide distribution of Phycisphaera-like planctomycetes from WD2101 soil group in peatlands and genome analysis of the first cultivated representative.</title>
        <authorList>
            <person name="Dedysh S.N."/>
            <person name="Beletsky A.V."/>
            <person name="Ivanova A."/>
            <person name="Kulichevskaya I.S."/>
            <person name="Suzina N.E."/>
            <person name="Philippov D.A."/>
            <person name="Rakitin A.L."/>
            <person name="Mardanov A.V."/>
            <person name="Ravin N.V."/>
        </authorList>
    </citation>
    <scope>NUCLEOTIDE SEQUENCE [LARGE SCALE GENOMIC DNA]</scope>
    <source>
        <strain evidence="6 7">M1803</strain>
    </source>
</reference>
<organism evidence="6 7">
    <name type="scientific">Humisphaera borealis</name>
    <dbReference type="NCBI Taxonomy" id="2807512"/>
    <lineage>
        <taxon>Bacteria</taxon>
        <taxon>Pseudomonadati</taxon>
        <taxon>Planctomycetota</taxon>
        <taxon>Phycisphaerae</taxon>
        <taxon>Tepidisphaerales</taxon>
        <taxon>Tepidisphaeraceae</taxon>
        <taxon>Humisphaera</taxon>
    </lineage>
</organism>
<dbReference type="InterPro" id="IPR051607">
    <property type="entry name" value="Metallo-dep_hydrolases"/>
</dbReference>
<dbReference type="Gene3D" id="2.30.40.10">
    <property type="entry name" value="Urease, subunit C, domain 1"/>
    <property type="match status" value="1"/>
</dbReference>
<dbReference type="Pfam" id="PF01979">
    <property type="entry name" value="Amidohydro_1"/>
    <property type="match status" value="1"/>
</dbReference>
<comment type="cofactor">
    <cofactor evidence="1">
        <name>Zn(2+)</name>
        <dbReference type="ChEBI" id="CHEBI:29105"/>
    </cofactor>
</comment>
<dbReference type="EMBL" id="CP063458">
    <property type="protein sequence ID" value="QOV87547.1"/>
    <property type="molecule type" value="Genomic_DNA"/>
</dbReference>
<evidence type="ECO:0000313" key="6">
    <source>
        <dbReference type="EMBL" id="QOV87547.1"/>
    </source>
</evidence>
<dbReference type="Gene3D" id="3.20.20.140">
    <property type="entry name" value="Metal-dependent hydrolases"/>
    <property type="match status" value="1"/>
</dbReference>
<dbReference type="GO" id="GO:0019239">
    <property type="term" value="F:deaminase activity"/>
    <property type="evidence" value="ECO:0007669"/>
    <property type="project" value="TreeGrafter"/>
</dbReference>
<evidence type="ECO:0000256" key="4">
    <source>
        <dbReference type="ARBA" id="ARBA00022833"/>
    </source>
</evidence>
<keyword evidence="4" id="KW-0862">Zinc</keyword>